<dbReference type="PANTHER" id="PTHR23021:SF11">
    <property type="entry name" value="SERPENTINE RECEPTOR, CLASS T"/>
    <property type="match status" value="1"/>
</dbReference>
<feature type="transmembrane region" description="Helical" evidence="1">
    <location>
        <begin position="104"/>
        <end position="129"/>
    </location>
</feature>
<evidence type="ECO:0000313" key="2">
    <source>
        <dbReference type="Proteomes" id="UP000038045"/>
    </source>
</evidence>
<keyword evidence="1" id="KW-1133">Transmembrane helix</keyword>
<dbReference type="PANTHER" id="PTHR23021">
    <property type="entry name" value="SERPENTINE RECEPTOR, CLASS T"/>
    <property type="match status" value="1"/>
</dbReference>
<dbReference type="AlphaFoldDB" id="A0A0N4ZD41"/>
<feature type="transmembrane region" description="Helical" evidence="1">
    <location>
        <begin position="205"/>
        <end position="228"/>
    </location>
</feature>
<feature type="transmembrane region" description="Helical" evidence="1">
    <location>
        <begin position="274"/>
        <end position="297"/>
    </location>
</feature>
<dbReference type="Proteomes" id="UP000038045">
    <property type="component" value="Unplaced"/>
</dbReference>
<protein>
    <submittedName>
        <fullName evidence="3">Serpentine Receptor, class T</fullName>
    </submittedName>
</protein>
<accession>A0A0N4ZD41</accession>
<reference evidence="3" key="1">
    <citation type="submission" date="2017-02" db="UniProtKB">
        <authorList>
            <consortium name="WormBaseParasite"/>
        </authorList>
    </citation>
    <scope>IDENTIFICATION</scope>
</reference>
<keyword evidence="2" id="KW-1185">Reference proteome</keyword>
<proteinExistence type="predicted"/>
<keyword evidence="1" id="KW-0812">Transmembrane</keyword>
<keyword evidence="1" id="KW-0472">Membrane</keyword>
<feature type="transmembrane region" description="Helical" evidence="1">
    <location>
        <begin position="70"/>
        <end position="92"/>
    </location>
</feature>
<feature type="transmembrane region" description="Helical" evidence="1">
    <location>
        <begin position="34"/>
        <end position="58"/>
    </location>
</feature>
<feature type="transmembrane region" description="Helical" evidence="1">
    <location>
        <begin position="150"/>
        <end position="168"/>
    </location>
</feature>
<feature type="transmembrane region" description="Helical" evidence="1">
    <location>
        <begin position="249"/>
        <end position="268"/>
    </location>
</feature>
<name>A0A0N4ZD41_PARTI</name>
<sequence length="334" mass="38014">MSKIIITKESYEYLFNCSFYDQDRWWQEGISNHYIGVIYFTVGVLFEMFYIPSMLAMLTEDMRKLSCYKIMLLITMTDMIVLTINAIFSGYQAFVGAVTCNYPLANYICGVIALTGWLITGVACLLLSINRIIDMLSPTLSDILFAGRKTYVWLLVPIIYGFLGGVLTNPPGFTSKQLAWYYDPHFGTKLPTTYIKPDYVNFLQVIHNLLVTSIIAIVYGTFCVIVSIKFKTTEKITLSDPRGSLFLQSFIICFVIFFTGVINAYMQYLPTPDFVVVIGHFLWILSHGITSVILLILNKSIMKVIKKNFIPCLVKYEQGKTTMTKPILSSVKRI</sequence>
<organism evidence="2 3">
    <name type="scientific">Parastrongyloides trichosuri</name>
    <name type="common">Possum-specific nematode worm</name>
    <dbReference type="NCBI Taxonomy" id="131310"/>
    <lineage>
        <taxon>Eukaryota</taxon>
        <taxon>Metazoa</taxon>
        <taxon>Ecdysozoa</taxon>
        <taxon>Nematoda</taxon>
        <taxon>Chromadorea</taxon>
        <taxon>Rhabditida</taxon>
        <taxon>Tylenchina</taxon>
        <taxon>Panagrolaimomorpha</taxon>
        <taxon>Strongyloidoidea</taxon>
        <taxon>Strongyloididae</taxon>
        <taxon>Parastrongyloides</taxon>
    </lineage>
</organism>
<dbReference type="SUPFAM" id="SSF81321">
    <property type="entry name" value="Family A G protein-coupled receptor-like"/>
    <property type="match status" value="1"/>
</dbReference>
<dbReference type="InterPro" id="IPR019425">
    <property type="entry name" value="7TM_GPCR_serpentine_rcpt_Srt"/>
</dbReference>
<evidence type="ECO:0000256" key="1">
    <source>
        <dbReference type="SAM" id="Phobius"/>
    </source>
</evidence>
<dbReference type="Pfam" id="PF10321">
    <property type="entry name" value="7TM_GPCR_Srt"/>
    <property type="match status" value="1"/>
</dbReference>
<dbReference type="WBParaSite" id="PTRK_0000546300.1">
    <property type="protein sequence ID" value="PTRK_0000546300.1"/>
    <property type="gene ID" value="PTRK_0000546300"/>
</dbReference>
<evidence type="ECO:0000313" key="3">
    <source>
        <dbReference type="WBParaSite" id="PTRK_0000546300.1"/>
    </source>
</evidence>
<dbReference type="Gene3D" id="1.20.1070.10">
    <property type="entry name" value="Rhodopsin 7-helix transmembrane proteins"/>
    <property type="match status" value="1"/>
</dbReference>